<protein>
    <submittedName>
        <fullName evidence="2">Uncharacterized protein</fullName>
    </submittedName>
</protein>
<dbReference type="EMBL" id="CBWP010000001">
    <property type="protein sequence ID" value="CDL35969.1"/>
    <property type="molecule type" value="Genomic_DNA"/>
</dbReference>
<accession>A0A7G2IIX8</accession>
<proteinExistence type="predicted"/>
<dbReference type="Proteomes" id="UP000019194">
    <property type="component" value="Unassembled WGS sequence"/>
</dbReference>
<comment type="caution">
    <text evidence="2">The sequence shown here is derived from an EMBL/GenBank/DDBJ whole genome shotgun (WGS) entry which is preliminary data.</text>
</comment>
<evidence type="ECO:0000256" key="1">
    <source>
        <dbReference type="SAM" id="MobiDB-lite"/>
    </source>
</evidence>
<sequence>MLLMVKNNQKDAGMTDAFGGSDKDAFGASDGDAFRQK</sequence>
<name>A0A7G2IIX8_CITFR</name>
<evidence type="ECO:0000313" key="2">
    <source>
        <dbReference type="EMBL" id="CDL35969.1"/>
    </source>
</evidence>
<organism evidence="2 3">
    <name type="scientific">Citrobacter freundii</name>
    <dbReference type="NCBI Taxonomy" id="546"/>
    <lineage>
        <taxon>Bacteria</taxon>
        <taxon>Pseudomonadati</taxon>
        <taxon>Pseudomonadota</taxon>
        <taxon>Gammaproteobacteria</taxon>
        <taxon>Enterobacterales</taxon>
        <taxon>Enterobacteriaceae</taxon>
        <taxon>Citrobacter</taxon>
        <taxon>Citrobacter freundii complex</taxon>
    </lineage>
</organism>
<evidence type="ECO:0000313" key="3">
    <source>
        <dbReference type="Proteomes" id="UP000019194"/>
    </source>
</evidence>
<reference evidence="2 3" key="1">
    <citation type="submission" date="2013-10" db="EMBL/GenBank/DDBJ databases">
        <title>Antibiotic resistance diversity of beta-lactamase producers in the General Hospital Vienna.</title>
        <authorList>
            <person name="Barisic I."/>
            <person name="Mitteregger D."/>
            <person name="Hirschl A.M."/>
            <person name="Noehammer C."/>
            <person name="Wiesinger-Mayr H."/>
        </authorList>
    </citation>
    <scope>NUCLEOTIDE SEQUENCE [LARGE SCALE GENOMIC DNA]</scope>
    <source>
        <strain evidence="2 3">ISC11</strain>
    </source>
</reference>
<dbReference type="AlphaFoldDB" id="A0A7G2IIX8"/>
<feature type="region of interest" description="Disordered" evidence="1">
    <location>
        <begin position="1"/>
        <end position="37"/>
    </location>
</feature>